<organism evidence="3 4">
    <name type="scientific">Spodoptera exigua</name>
    <name type="common">Beet armyworm</name>
    <name type="synonym">Noctua fulgens</name>
    <dbReference type="NCBI Taxonomy" id="7107"/>
    <lineage>
        <taxon>Eukaryota</taxon>
        <taxon>Metazoa</taxon>
        <taxon>Ecdysozoa</taxon>
        <taxon>Arthropoda</taxon>
        <taxon>Hexapoda</taxon>
        <taxon>Insecta</taxon>
        <taxon>Pterygota</taxon>
        <taxon>Neoptera</taxon>
        <taxon>Endopterygota</taxon>
        <taxon>Lepidoptera</taxon>
        <taxon>Glossata</taxon>
        <taxon>Ditrysia</taxon>
        <taxon>Noctuoidea</taxon>
        <taxon>Noctuidae</taxon>
        <taxon>Amphipyrinae</taxon>
        <taxon>Spodoptera</taxon>
    </lineage>
</organism>
<evidence type="ECO:0000256" key="1">
    <source>
        <dbReference type="SAM" id="MobiDB-lite"/>
    </source>
</evidence>
<dbReference type="SUPFAM" id="SSF52833">
    <property type="entry name" value="Thioredoxin-like"/>
    <property type="match status" value="1"/>
</dbReference>
<accession>A0A922SKA2</accession>
<dbReference type="Proteomes" id="UP000814243">
    <property type="component" value="Unassembled WGS sequence"/>
</dbReference>
<evidence type="ECO:0000313" key="3">
    <source>
        <dbReference type="EMBL" id="KAH9640324.1"/>
    </source>
</evidence>
<name>A0A922SKA2_SPOEX</name>
<gene>
    <name evidence="3" type="ORF">HF086_001676</name>
</gene>
<dbReference type="EMBL" id="JACEFF010000286">
    <property type="protein sequence ID" value="KAH9640324.1"/>
    <property type="molecule type" value="Genomic_DNA"/>
</dbReference>
<evidence type="ECO:0000313" key="4">
    <source>
        <dbReference type="Proteomes" id="UP000814243"/>
    </source>
</evidence>
<dbReference type="PROSITE" id="PS50404">
    <property type="entry name" value="GST_NTER"/>
    <property type="match status" value="1"/>
</dbReference>
<dbReference type="InterPro" id="IPR036249">
    <property type="entry name" value="Thioredoxin-like_sf"/>
</dbReference>
<reference evidence="3" key="1">
    <citation type="journal article" date="2021" name="G3 (Bethesda)">
        <title>Genome and transcriptome analysis of the beet armyworm Spodoptera exigua reveals targets for pest control. .</title>
        <authorList>
            <person name="Simon S."/>
            <person name="Breeschoten T."/>
            <person name="Jansen H.J."/>
            <person name="Dirks R.P."/>
            <person name="Schranz M.E."/>
            <person name="Ros V.I.D."/>
        </authorList>
    </citation>
    <scope>NUCLEOTIDE SEQUENCE</scope>
    <source>
        <strain evidence="3">TB_SE_WUR_2020</strain>
    </source>
</reference>
<proteinExistence type="predicted"/>
<evidence type="ECO:0000259" key="2">
    <source>
        <dbReference type="PROSITE" id="PS50404"/>
    </source>
</evidence>
<feature type="region of interest" description="Disordered" evidence="1">
    <location>
        <begin position="1"/>
        <end position="21"/>
    </location>
</feature>
<protein>
    <recommendedName>
        <fullName evidence="2">GST N-terminal domain-containing protein</fullName>
    </recommendedName>
</protein>
<dbReference type="AlphaFoldDB" id="A0A922SKA2"/>
<feature type="domain" description="GST N-terminal" evidence="2">
    <location>
        <begin position="27"/>
        <end position="71"/>
    </location>
</feature>
<comment type="caution">
    <text evidence="3">The sequence shown here is derived from an EMBL/GenBank/DDBJ whole genome shotgun (WGS) entry which is preliminary data.</text>
</comment>
<sequence>MHMYRRGDASTRSQTASGREPSIVNMPKYVFTYFNGKGLGEPSRLLLAFGDEGFEDHRVAEKDWPKYQPSK</sequence>
<dbReference type="InterPro" id="IPR004045">
    <property type="entry name" value="Glutathione_S-Trfase_N"/>
</dbReference>
<dbReference type="Gene3D" id="3.40.30.10">
    <property type="entry name" value="Glutaredoxin"/>
    <property type="match status" value="1"/>
</dbReference>